<dbReference type="Gene3D" id="3.30.70.1950">
    <property type="match status" value="1"/>
</dbReference>
<comment type="caution">
    <text evidence="3">The sequence shown here is derived from an EMBL/GenBank/DDBJ whole genome shotgun (WGS) entry which is preliminary data.</text>
</comment>
<dbReference type="AlphaFoldDB" id="A0A365L2Q6"/>
<evidence type="ECO:0000313" key="4">
    <source>
        <dbReference type="Proteomes" id="UP000251002"/>
    </source>
</evidence>
<reference evidence="3 4" key="1">
    <citation type="submission" date="2018-06" db="EMBL/GenBank/DDBJ databases">
        <title>The draft genome sequences of strains SCU63 and S1.</title>
        <authorList>
            <person name="Gan L."/>
        </authorList>
    </citation>
    <scope>NUCLEOTIDE SEQUENCE [LARGE SCALE GENOMIC DNA]</scope>
    <source>
        <strain evidence="3 4">SCU63</strain>
    </source>
</reference>
<proteinExistence type="inferred from homology"/>
<dbReference type="HAMAP" id="MF_01124">
    <property type="entry name" value="MecA"/>
    <property type="match status" value="1"/>
</dbReference>
<evidence type="ECO:0000256" key="1">
    <source>
        <dbReference type="ARBA" id="ARBA00005397"/>
    </source>
</evidence>
<comment type="subunit">
    <text evidence="2">Homodimer.</text>
</comment>
<dbReference type="GO" id="GO:0030674">
    <property type="term" value="F:protein-macromolecule adaptor activity"/>
    <property type="evidence" value="ECO:0007669"/>
    <property type="project" value="UniProtKB-UniRule"/>
</dbReference>
<organism evidence="3 4">
    <name type="scientific">Planococcus halotolerans</name>
    <dbReference type="NCBI Taxonomy" id="2233542"/>
    <lineage>
        <taxon>Bacteria</taxon>
        <taxon>Bacillati</taxon>
        <taxon>Bacillota</taxon>
        <taxon>Bacilli</taxon>
        <taxon>Bacillales</taxon>
        <taxon>Caryophanaceae</taxon>
        <taxon>Planococcus</taxon>
    </lineage>
</organism>
<protein>
    <recommendedName>
        <fullName evidence="2">Adapter protein MecA</fullName>
    </recommendedName>
</protein>
<dbReference type="PANTHER" id="PTHR39161:SF1">
    <property type="entry name" value="ADAPTER PROTEIN MECA 1"/>
    <property type="match status" value="1"/>
</dbReference>
<keyword evidence="4" id="KW-1185">Reference proteome</keyword>
<dbReference type="EMBL" id="QLZR01000002">
    <property type="protein sequence ID" value="RAZ79485.1"/>
    <property type="molecule type" value="Genomic_DNA"/>
</dbReference>
<sequence>MEIERINDNTVKFYISYLDVEERGFSRDEIWFNRDKSEELFWEMMDEVNEEADFVMEGPLWIQVQAMDKGLEVTVTRAQLTKDGQKLDMPDDIEERRRMFSNEDGASAATEFDEFEPVFNEPDTKNLEYSYVVTEVDELIPLSRRLQYVPIETALYHFEGKYFLHVSFDEILHSDDDIKDHISVFTEYLQGSPVTIHRLEEYGKEIFKKDALANVLHYFG</sequence>
<dbReference type="PANTHER" id="PTHR39161">
    <property type="entry name" value="ADAPTER PROTEIN MECA"/>
    <property type="match status" value="1"/>
</dbReference>
<dbReference type="InterPro" id="IPR038471">
    <property type="entry name" value="MecA_C_sf"/>
</dbReference>
<dbReference type="InterPro" id="IPR008681">
    <property type="entry name" value="Neg-reg_MecA"/>
</dbReference>
<comment type="similarity">
    <text evidence="1 2">Belongs to the MecA family.</text>
</comment>
<accession>A0A365L2Q6</accession>
<evidence type="ECO:0000256" key="2">
    <source>
        <dbReference type="HAMAP-Rule" id="MF_01124"/>
    </source>
</evidence>
<comment type="domain">
    <text evidence="2">The N-terminal domain probably binds unfolded/aggregated proteins; the C-terminal domain interacts with ClpC.</text>
</comment>
<dbReference type="Pfam" id="PF05389">
    <property type="entry name" value="MecA"/>
    <property type="match status" value="1"/>
</dbReference>
<evidence type="ECO:0000313" key="3">
    <source>
        <dbReference type="EMBL" id="RAZ79485.1"/>
    </source>
</evidence>
<comment type="function">
    <text evidence="2">Enables the recognition and targeting of unfolded and aggregated proteins to the ClpC protease or to other proteins involved in proteolysis.</text>
</comment>
<dbReference type="NCBIfam" id="NF002644">
    <property type="entry name" value="PRK02315.1-5"/>
    <property type="match status" value="1"/>
</dbReference>
<gene>
    <name evidence="2" type="primary">mecA</name>
    <name evidence="3" type="ORF">DP120_07695</name>
</gene>
<dbReference type="RefSeq" id="WP_112223055.1">
    <property type="nucleotide sequence ID" value="NZ_CP196859.1"/>
</dbReference>
<name>A0A365L2Q6_9BACL</name>
<dbReference type="Proteomes" id="UP000251002">
    <property type="component" value="Unassembled WGS sequence"/>
</dbReference>
<dbReference type="PIRSF" id="PIRSF029008">
    <property type="entry name" value="MecA"/>
    <property type="match status" value="1"/>
</dbReference>